<feature type="active site" description="Nucleophile" evidence="4">
    <location>
        <position position="290"/>
    </location>
</feature>
<comment type="caution">
    <text evidence="7">The sequence shown here is derived from an EMBL/GenBank/DDBJ whole genome shotgun (WGS) entry which is preliminary data.</text>
</comment>
<dbReference type="Gene3D" id="3.20.20.80">
    <property type="entry name" value="Glycosidases"/>
    <property type="match status" value="1"/>
</dbReference>
<dbReference type="AlphaFoldDB" id="A0A4V1M6G4"/>
<sequence length="359" mass="40164">MTRLRGRETSPRFNPMIRPILALLASTLLLTARAADPAAPADAQLNPQGRAILAWFQQLQASPQLRLVSGQFAGWSGTASIGELGKIHQASGRWPVMIGLDYCGWREGDKPDMALIDVRQPNELARAYWQAGGLVNLSWHAPNPSGASLKTNNLKLADVLKPGPLHDAWLKSLDTVAAGLQELQTAGVVVIWRPLHEMNGGWFWWGAQEPADFIALWRHMFDYFTHKKGLHNLIWAWGPNHGQKHADLYYPGDAYADLIGLDAYTEHINPDKIVGFDRLAKIKKPVGLTEFGPHGASNPPGNFDFRRLLDGVEKNFPQLRHFLCWNEKWNPAENHFAKEFYNDPRVITRDQVPAGLSGR</sequence>
<evidence type="ECO:0000256" key="3">
    <source>
        <dbReference type="ARBA" id="ARBA00023295"/>
    </source>
</evidence>
<dbReference type="InterPro" id="IPR000805">
    <property type="entry name" value="Glyco_hydro_26"/>
</dbReference>
<dbReference type="OrthoDB" id="9803686at2"/>
<gene>
    <name evidence="7" type="ORF">ESB00_05270</name>
</gene>
<proteinExistence type="inferred from homology"/>
<dbReference type="PROSITE" id="PS51764">
    <property type="entry name" value="GH26"/>
    <property type="match status" value="1"/>
</dbReference>
<evidence type="ECO:0000313" key="8">
    <source>
        <dbReference type="Proteomes" id="UP000290218"/>
    </source>
</evidence>
<dbReference type="Proteomes" id="UP000290218">
    <property type="component" value="Unassembled WGS sequence"/>
</dbReference>
<feature type="chain" id="PRO_5020513549" description="GH26 domain-containing protein" evidence="5">
    <location>
        <begin position="35"/>
        <end position="359"/>
    </location>
</feature>
<keyword evidence="2 4" id="KW-0378">Hydrolase</keyword>
<dbReference type="InterPro" id="IPR022790">
    <property type="entry name" value="GH26_dom"/>
</dbReference>
<protein>
    <recommendedName>
        <fullName evidence="6">GH26 domain-containing protein</fullName>
    </recommendedName>
</protein>
<dbReference type="GO" id="GO:0016985">
    <property type="term" value="F:mannan endo-1,4-beta-mannosidase activity"/>
    <property type="evidence" value="ECO:0007669"/>
    <property type="project" value="InterPro"/>
</dbReference>
<organism evidence="7 8">
    <name type="scientific">Oleiharenicola lentus</name>
    <dbReference type="NCBI Taxonomy" id="2508720"/>
    <lineage>
        <taxon>Bacteria</taxon>
        <taxon>Pseudomonadati</taxon>
        <taxon>Verrucomicrobiota</taxon>
        <taxon>Opitutia</taxon>
        <taxon>Opitutales</taxon>
        <taxon>Opitutaceae</taxon>
        <taxon>Oleiharenicola</taxon>
    </lineage>
</organism>
<keyword evidence="8" id="KW-1185">Reference proteome</keyword>
<keyword evidence="5" id="KW-0732">Signal</keyword>
<dbReference type="PANTHER" id="PTHR40079:SF4">
    <property type="entry name" value="GH26 DOMAIN-CONTAINING PROTEIN-RELATED"/>
    <property type="match status" value="1"/>
</dbReference>
<accession>A0A4V1M6G4</accession>
<evidence type="ECO:0000259" key="6">
    <source>
        <dbReference type="PROSITE" id="PS51764"/>
    </source>
</evidence>
<dbReference type="InterPro" id="IPR017853">
    <property type="entry name" value="GH"/>
</dbReference>
<reference evidence="7 8" key="1">
    <citation type="submission" date="2019-01" db="EMBL/GenBank/DDBJ databases">
        <title>Lacunisphaera sp. strain TWA-58.</title>
        <authorList>
            <person name="Chen W.-M."/>
        </authorList>
    </citation>
    <scope>NUCLEOTIDE SEQUENCE [LARGE SCALE GENOMIC DNA]</scope>
    <source>
        <strain evidence="7 8">TWA-58</strain>
    </source>
</reference>
<dbReference type="GO" id="GO:0006080">
    <property type="term" value="P:substituted mannan metabolic process"/>
    <property type="evidence" value="ECO:0007669"/>
    <property type="project" value="InterPro"/>
</dbReference>
<dbReference type="Pfam" id="PF02156">
    <property type="entry name" value="Glyco_hydro_26"/>
    <property type="match status" value="1"/>
</dbReference>
<evidence type="ECO:0000256" key="4">
    <source>
        <dbReference type="PROSITE-ProRule" id="PRU01100"/>
    </source>
</evidence>
<keyword evidence="3 4" id="KW-0326">Glycosidase</keyword>
<dbReference type="EMBL" id="SDHX01000001">
    <property type="protein sequence ID" value="RXK55309.1"/>
    <property type="molecule type" value="Genomic_DNA"/>
</dbReference>
<comment type="similarity">
    <text evidence="1 4">Belongs to the glycosyl hydrolase 26 family.</text>
</comment>
<evidence type="ECO:0000256" key="5">
    <source>
        <dbReference type="SAM" id="SignalP"/>
    </source>
</evidence>
<name>A0A4V1M6G4_9BACT</name>
<feature type="domain" description="GH26" evidence="6">
    <location>
        <begin position="47"/>
        <end position="350"/>
    </location>
</feature>
<feature type="active site" description="Proton donor" evidence="4">
    <location>
        <position position="197"/>
    </location>
</feature>
<feature type="signal peptide" evidence="5">
    <location>
        <begin position="1"/>
        <end position="34"/>
    </location>
</feature>
<evidence type="ECO:0000313" key="7">
    <source>
        <dbReference type="EMBL" id="RXK55309.1"/>
    </source>
</evidence>
<evidence type="ECO:0000256" key="1">
    <source>
        <dbReference type="ARBA" id="ARBA00007754"/>
    </source>
</evidence>
<dbReference type="SUPFAM" id="SSF51445">
    <property type="entry name" value="(Trans)glycosidases"/>
    <property type="match status" value="1"/>
</dbReference>
<dbReference type="PANTHER" id="PTHR40079">
    <property type="entry name" value="MANNAN ENDO-1,4-BETA-MANNOSIDASE E-RELATED"/>
    <property type="match status" value="1"/>
</dbReference>
<evidence type="ECO:0000256" key="2">
    <source>
        <dbReference type="ARBA" id="ARBA00022801"/>
    </source>
</evidence>
<dbReference type="PRINTS" id="PR00739">
    <property type="entry name" value="GLHYDRLASE26"/>
</dbReference>